<comment type="caution">
    <text evidence="3">The sequence shown here is derived from an EMBL/GenBank/DDBJ whole genome shotgun (WGS) entry which is preliminary data.</text>
</comment>
<dbReference type="PANTHER" id="PTHR42720:SF1">
    <property type="entry name" value="GLYCEROL 3-PHOSPHATE OXIDASE"/>
    <property type="match status" value="1"/>
</dbReference>
<dbReference type="SUPFAM" id="SSF54373">
    <property type="entry name" value="FAD-linked reductases, C-terminal domain"/>
    <property type="match status" value="1"/>
</dbReference>
<sequence length="477" mass="51262">MMDVIIIGAGVIGSSIARELSRYQLDICVLEKEPDVCCGTSKANSGIVHAGHDAKPGTLKARLNVLGNEMMEDTARELDIPFKRNGSVVLCFSKSETGRLELLKAQGEQNGVKGLRIITGTEMKEIEPNISDEVQALLYAPSGGIICPFELTAAMAENAFVNGTAFYFDTEVRGIEKSDAGYRVATSKGDFEGKVVINAAGVNADVFNNMVSSRKLSIVPRKGEYCLLDKKAGNFVNTTVFQLPTNLGKGVLITPTVHGNLMIGPTAENITDREDTATTAEGIAQVIDKALKSSEKVPVRQVITSFAGLRAHEKGRDFVIGEAEDAPGFINAAGIDSPGLTSAPAIGVMVAEIAAKKMKAVKKTDFQDKRKGIHFLRDMEVEAANVLIAENPAYGRVVCRCETITEGEILDAVRRPLGAKTLDGVKRRTRAGMGRCQAGFCSPRVLEILSRELDIPQEEICKSGRGSNVIADSKREE</sequence>
<dbReference type="Pfam" id="PF04324">
    <property type="entry name" value="Fer2_BFD"/>
    <property type="match status" value="1"/>
</dbReference>
<feature type="domain" description="FAD dependent oxidoreductase" evidence="1">
    <location>
        <begin position="3"/>
        <end position="352"/>
    </location>
</feature>
<name>A0A4U8QD63_9FIRM</name>
<dbReference type="CDD" id="cd19946">
    <property type="entry name" value="GlpA-like_Fer2_BFD-like"/>
    <property type="match status" value="1"/>
</dbReference>
<organism evidence="3 4">
    <name type="scientific">Robinsoniella peoriensis</name>
    <dbReference type="NCBI Taxonomy" id="180332"/>
    <lineage>
        <taxon>Bacteria</taxon>
        <taxon>Bacillati</taxon>
        <taxon>Bacillota</taxon>
        <taxon>Clostridia</taxon>
        <taxon>Lachnospirales</taxon>
        <taxon>Lachnospiraceae</taxon>
        <taxon>Robinsoniella</taxon>
    </lineage>
</organism>
<gene>
    <name evidence="3" type="primary">lhgO</name>
    <name evidence="3" type="ORF">DSM106044_00025</name>
</gene>
<dbReference type="EC" id="1.1.3.15" evidence="3"/>
<dbReference type="SUPFAM" id="SSF51905">
    <property type="entry name" value="FAD/NAD(P)-binding domain"/>
    <property type="match status" value="1"/>
</dbReference>
<dbReference type="RefSeq" id="WP_138001439.1">
    <property type="nucleotide sequence ID" value="NZ_QGQD01000001.1"/>
</dbReference>
<dbReference type="EMBL" id="QGQD01000001">
    <property type="protein sequence ID" value="TLD03001.1"/>
    <property type="molecule type" value="Genomic_DNA"/>
</dbReference>
<dbReference type="InterPro" id="IPR041854">
    <property type="entry name" value="BFD-like_2Fe2S-bd_dom_sf"/>
</dbReference>
<dbReference type="AlphaFoldDB" id="A0A4U8QD63"/>
<keyword evidence="4" id="KW-1185">Reference proteome</keyword>
<evidence type="ECO:0000259" key="2">
    <source>
        <dbReference type="Pfam" id="PF04324"/>
    </source>
</evidence>
<protein>
    <submittedName>
        <fullName evidence="3">L-2-hydroxyglutarate oxidase LhgO</fullName>
        <ecNumber evidence="3">1.1.3.15</ecNumber>
    </submittedName>
</protein>
<evidence type="ECO:0000313" key="3">
    <source>
        <dbReference type="EMBL" id="TLD03001.1"/>
    </source>
</evidence>
<feature type="domain" description="BFD-like [2Fe-2S]-binding" evidence="2">
    <location>
        <begin position="397"/>
        <end position="450"/>
    </location>
</feature>
<dbReference type="InterPro" id="IPR007419">
    <property type="entry name" value="BFD-like_2Fe2S-bd_dom"/>
</dbReference>
<dbReference type="STRING" id="180332.GCA_000797495_02553"/>
<dbReference type="Proteomes" id="UP000306509">
    <property type="component" value="Unassembled WGS sequence"/>
</dbReference>
<keyword evidence="3" id="KW-0560">Oxidoreductase</keyword>
<evidence type="ECO:0000313" key="4">
    <source>
        <dbReference type="Proteomes" id="UP000306509"/>
    </source>
</evidence>
<dbReference type="InterPro" id="IPR036188">
    <property type="entry name" value="FAD/NAD-bd_sf"/>
</dbReference>
<dbReference type="Gene3D" id="3.50.50.60">
    <property type="entry name" value="FAD/NAD(P)-binding domain"/>
    <property type="match status" value="1"/>
</dbReference>
<dbReference type="PANTHER" id="PTHR42720">
    <property type="entry name" value="GLYCEROL-3-PHOSPHATE DEHYDROGENASE"/>
    <property type="match status" value="1"/>
</dbReference>
<dbReference type="InterPro" id="IPR006076">
    <property type="entry name" value="FAD-dep_OxRdtase"/>
</dbReference>
<accession>A0A4U8QD63</accession>
<dbReference type="Gene3D" id="1.10.10.1100">
    <property type="entry name" value="BFD-like [2Fe-2S]-binding domain"/>
    <property type="match status" value="1"/>
</dbReference>
<dbReference type="Pfam" id="PF01266">
    <property type="entry name" value="DAO"/>
    <property type="match status" value="1"/>
</dbReference>
<dbReference type="GO" id="GO:0003973">
    <property type="term" value="F:(S)-2-hydroxy-acid oxidase activity"/>
    <property type="evidence" value="ECO:0007669"/>
    <property type="project" value="UniProtKB-EC"/>
</dbReference>
<reference evidence="3 4" key="1">
    <citation type="journal article" date="2019" name="Anaerobe">
        <title>Detection of Robinsoniella peoriensis in multiple bone samples of a trauma patient.</title>
        <authorList>
            <person name="Schrottner P."/>
            <person name="Hartwich K."/>
            <person name="Bunk B."/>
            <person name="Schober I."/>
            <person name="Helbig S."/>
            <person name="Rudolph W.W."/>
            <person name="Gunzer F."/>
        </authorList>
    </citation>
    <scope>NUCLEOTIDE SEQUENCE [LARGE SCALE GENOMIC DNA]</scope>
    <source>
        <strain evidence="3 4">DSM 106044</strain>
    </source>
</reference>
<dbReference type="InterPro" id="IPR052745">
    <property type="entry name" value="G3P_Oxidase/Oxidoreductase"/>
</dbReference>
<evidence type="ECO:0000259" key="1">
    <source>
        <dbReference type="Pfam" id="PF01266"/>
    </source>
</evidence>
<proteinExistence type="predicted"/>
<dbReference type="Gene3D" id="3.30.9.10">
    <property type="entry name" value="D-Amino Acid Oxidase, subunit A, domain 2"/>
    <property type="match status" value="1"/>
</dbReference>